<reference evidence="2 3" key="1">
    <citation type="submission" date="2020-05" db="EMBL/GenBank/DDBJ databases">
        <title>Vigna angularis (adzuki bean) Var. LongXiaoDou No. 4 denovo assembly.</title>
        <authorList>
            <person name="Xiang H."/>
        </authorList>
    </citation>
    <scope>NUCLEOTIDE SEQUENCE [LARGE SCALE GENOMIC DNA]</scope>
    <source>
        <tissue evidence="2">Leaf</tissue>
    </source>
</reference>
<name>A0A8T0LIQ1_PHAAN</name>
<organism evidence="2 3">
    <name type="scientific">Phaseolus angularis</name>
    <name type="common">Azuki bean</name>
    <name type="synonym">Vigna angularis</name>
    <dbReference type="NCBI Taxonomy" id="3914"/>
    <lineage>
        <taxon>Eukaryota</taxon>
        <taxon>Viridiplantae</taxon>
        <taxon>Streptophyta</taxon>
        <taxon>Embryophyta</taxon>
        <taxon>Tracheophyta</taxon>
        <taxon>Spermatophyta</taxon>
        <taxon>Magnoliopsida</taxon>
        <taxon>eudicotyledons</taxon>
        <taxon>Gunneridae</taxon>
        <taxon>Pentapetalae</taxon>
        <taxon>rosids</taxon>
        <taxon>fabids</taxon>
        <taxon>Fabales</taxon>
        <taxon>Fabaceae</taxon>
        <taxon>Papilionoideae</taxon>
        <taxon>50 kb inversion clade</taxon>
        <taxon>NPAAA clade</taxon>
        <taxon>indigoferoid/millettioid clade</taxon>
        <taxon>Phaseoleae</taxon>
        <taxon>Vigna</taxon>
    </lineage>
</organism>
<dbReference type="EMBL" id="JABFOF010000001">
    <property type="protein sequence ID" value="KAG2411008.1"/>
    <property type="molecule type" value="Genomic_DNA"/>
</dbReference>
<dbReference type="Proteomes" id="UP000743370">
    <property type="component" value="Unassembled WGS sequence"/>
</dbReference>
<feature type="region of interest" description="Disordered" evidence="1">
    <location>
        <begin position="68"/>
        <end position="98"/>
    </location>
</feature>
<evidence type="ECO:0000313" key="2">
    <source>
        <dbReference type="EMBL" id="KAG2411008.1"/>
    </source>
</evidence>
<protein>
    <submittedName>
        <fullName evidence="2">Uncharacterized protein</fullName>
    </submittedName>
</protein>
<gene>
    <name evidence="2" type="ORF">HKW66_Vig0016730</name>
</gene>
<accession>A0A8T0LIQ1</accession>
<proteinExistence type="predicted"/>
<comment type="caution">
    <text evidence="2">The sequence shown here is derived from an EMBL/GenBank/DDBJ whole genome shotgun (WGS) entry which is preliminary data.</text>
</comment>
<evidence type="ECO:0000256" key="1">
    <source>
        <dbReference type="SAM" id="MobiDB-lite"/>
    </source>
</evidence>
<evidence type="ECO:0000313" key="3">
    <source>
        <dbReference type="Proteomes" id="UP000743370"/>
    </source>
</evidence>
<sequence length="98" mass="11261">MCWLVVVVKEWGVRVCGYTDNYGTVVAKEVTAKWKLENKGRWMSSSSPLAMFKHHIYLMRIKKSIDSLEDNEISETSDSSEFASDMEAEADDILHKKE</sequence>
<dbReference type="AlphaFoldDB" id="A0A8T0LIQ1"/>